<dbReference type="SUPFAM" id="SSF52540">
    <property type="entry name" value="P-loop containing nucleoside triphosphate hydrolases"/>
    <property type="match status" value="1"/>
</dbReference>
<comment type="caution">
    <text evidence="2">The sequence shown here is derived from an EMBL/GenBank/DDBJ whole genome shotgun (WGS) entry which is preliminary data.</text>
</comment>
<name>A0ABV9VRA9_9ACTN</name>
<evidence type="ECO:0000313" key="2">
    <source>
        <dbReference type="EMBL" id="MFC4998116.1"/>
    </source>
</evidence>
<dbReference type="InterPro" id="IPR027417">
    <property type="entry name" value="P-loop_NTPase"/>
</dbReference>
<reference evidence="3" key="1">
    <citation type="journal article" date="2019" name="Int. J. Syst. Evol. Microbiol.">
        <title>The Global Catalogue of Microorganisms (GCM) 10K type strain sequencing project: providing services to taxonomists for standard genome sequencing and annotation.</title>
        <authorList>
            <consortium name="The Broad Institute Genomics Platform"/>
            <consortium name="The Broad Institute Genome Sequencing Center for Infectious Disease"/>
            <person name="Wu L."/>
            <person name="Ma J."/>
        </authorList>
    </citation>
    <scope>NUCLEOTIDE SEQUENCE [LARGE SCALE GENOMIC DNA]</scope>
    <source>
        <strain evidence="3">CGMCC 4.7152</strain>
    </source>
</reference>
<dbReference type="InterPro" id="IPR027843">
    <property type="entry name" value="DUF4440"/>
</dbReference>
<evidence type="ECO:0000313" key="3">
    <source>
        <dbReference type="Proteomes" id="UP001595912"/>
    </source>
</evidence>
<dbReference type="RefSeq" id="WP_380114371.1">
    <property type="nucleotide sequence ID" value="NZ_JBHSIU010000011.1"/>
</dbReference>
<dbReference type="InterPro" id="IPR032710">
    <property type="entry name" value="NTF2-like_dom_sf"/>
</dbReference>
<organism evidence="2 3">
    <name type="scientific">Dactylosporangium cerinum</name>
    <dbReference type="NCBI Taxonomy" id="1434730"/>
    <lineage>
        <taxon>Bacteria</taxon>
        <taxon>Bacillati</taxon>
        <taxon>Actinomycetota</taxon>
        <taxon>Actinomycetes</taxon>
        <taxon>Micromonosporales</taxon>
        <taxon>Micromonosporaceae</taxon>
        <taxon>Dactylosporangium</taxon>
    </lineage>
</organism>
<dbReference type="SUPFAM" id="SSF54427">
    <property type="entry name" value="NTF2-like"/>
    <property type="match status" value="1"/>
</dbReference>
<proteinExistence type="predicted"/>
<gene>
    <name evidence="2" type="ORF">ACFPIJ_09760</name>
</gene>
<dbReference type="Gene3D" id="3.10.450.50">
    <property type="match status" value="1"/>
</dbReference>
<sequence length="325" mass="35813">MTAVQWPTVRDALWIGGGQWSGKTTVAALLTARHALTHYHCDYHDARAHEDRRIAARRRRGEPPPDWSAYWTSSTPQEMADVALANFAEQFPWVLDDLRALVSPRPVLVDGWNLRPDLVAAVTDAARRMAILVPTPEWQSHQAATLPRAARFGADQPDPARARRNRLERDRILADDAADRASALGIHVIPIDGTRDPASVADELEDHFGLAPDGVAAAIAGELELMTPAVRASPELAARYLDPDFVEIGTSGRRWDRATTLATLPAKAGARYEPTDMRGTVLAPGLVQVTYATTIAGERALRSSLWRNLDGCGWRLYYHQSTRVP</sequence>
<evidence type="ECO:0000259" key="1">
    <source>
        <dbReference type="Pfam" id="PF14534"/>
    </source>
</evidence>
<keyword evidence="3" id="KW-1185">Reference proteome</keyword>
<dbReference type="Pfam" id="PF14534">
    <property type="entry name" value="DUF4440"/>
    <property type="match status" value="1"/>
</dbReference>
<dbReference type="EMBL" id="JBHSIU010000011">
    <property type="protein sequence ID" value="MFC4998116.1"/>
    <property type="molecule type" value="Genomic_DNA"/>
</dbReference>
<protein>
    <submittedName>
        <fullName evidence="2">DUF4440 domain-containing protein</fullName>
    </submittedName>
</protein>
<feature type="domain" description="DUF4440" evidence="1">
    <location>
        <begin position="223"/>
        <end position="316"/>
    </location>
</feature>
<accession>A0ABV9VRA9</accession>
<dbReference type="Proteomes" id="UP001595912">
    <property type="component" value="Unassembled WGS sequence"/>
</dbReference>